<feature type="transmembrane region" description="Helical" evidence="1">
    <location>
        <begin position="62"/>
        <end position="81"/>
    </location>
</feature>
<feature type="transmembrane region" description="Helical" evidence="1">
    <location>
        <begin position="6"/>
        <end position="26"/>
    </location>
</feature>
<dbReference type="GO" id="GO:0004190">
    <property type="term" value="F:aspartic-type endopeptidase activity"/>
    <property type="evidence" value="ECO:0007669"/>
    <property type="project" value="InterPro"/>
</dbReference>
<dbReference type="Gene3D" id="1.20.120.1220">
    <property type="match status" value="1"/>
</dbReference>
<feature type="transmembrane region" description="Helical" evidence="1">
    <location>
        <begin position="38"/>
        <end position="56"/>
    </location>
</feature>
<reference evidence="3 4" key="1">
    <citation type="submission" date="2018-09" db="EMBL/GenBank/DDBJ databases">
        <title>Profundibacter amoris BAR1 gen. nov., sp. nov., a new member of the Roseobacter clade isolated at Lokis Castle Vent Field on the Arctic Mid-Oceanic Ridge.</title>
        <authorList>
            <person name="Le Moine Bauer S."/>
            <person name="Sjoeberg A.G."/>
            <person name="L'Haridon S."/>
            <person name="Stokke R."/>
            <person name="Roalkvam I."/>
            <person name="Steen I.H."/>
            <person name="Dahle H."/>
        </authorList>
    </citation>
    <scope>NUCLEOTIDE SEQUENCE [LARGE SCALE GENOMIC DNA]</scope>
    <source>
        <strain evidence="3 4">BAR1</strain>
    </source>
</reference>
<feature type="domain" description="Prepilin type IV endopeptidase peptidase" evidence="2">
    <location>
        <begin position="18"/>
        <end position="117"/>
    </location>
</feature>
<feature type="transmembrane region" description="Helical" evidence="1">
    <location>
        <begin position="144"/>
        <end position="164"/>
    </location>
</feature>
<evidence type="ECO:0000256" key="1">
    <source>
        <dbReference type="SAM" id="Phobius"/>
    </source>
</evidence>
<dbReference type="Pfam" id="PF01478">
    <property type="entry name" value="Peptidase_A24"/>
    <property type="match status" value="1"/>
</dbReference>
<keyword evidence="1" id="KW-0812">Transmembrane</keyword>
<keyword evidence="4" id="KW-1185">Reference proteome</keyword>
<organism evidence="3 4">
    <name type="scientific">Profundibacter amoris</name>
    <dbReference type="NCBI Taxonomy" id="2171755"/>
    <lineage>
        <taxon>Bacteria</taxon>
        <taxon>Pseudomonadati</taxon>
        <taxon>Pseudomonadota</taxon>
        <taxon>Alphaproteobacteria</taxon>
        <taxon>Rhodobacterales</taxon>
        <taxon>Paracoccaceae</taxon>
        <taxon>Profundibacter</taxon>
    </lineage>
</organism>
<sequence length="166" mass="18915">MPVFLSSTAAMWYLPFVLPIALWVAWSDLKYMKIYNNAVLAMLGIYLVLGFFTLPLDQYLWHMTHFVIVLVIGFILNYLNMVGAGDAKIAAAMAPFIMREDAVMVAYLLAALILLTYFTHRLARMLSFVRNLAPEWESWDRKDFPMGVTISATFIAYLVLGILYGQ</sequence>
<evidence type="ECO:0000313" key="3">
    <source>
        <dbReference type="EMBL" id="AXX98482.1"/>
    </source>
</evidence>
<keyword evidence="1" id="KW-1133">Transmembrane helix</keyword>
<gene>
    <name evidence="3" type="ORF">BAR1_11445</name>
</gene>
<dbReference type="KEGG" id="pamo:BAR1_11445"/>
<evidence type="ECO:0000313" key="4">
    <source>
        <dbReference type="Proteomes" id="UP000261704"/>
    </source>
</evidence>
<accession>A0A347UI04</accession>
<dbReference type="AlphaFoldDB" id="A0A347UI04"/>
<name>A0A347UI04_9RHOB</name>
<dbReference type="InterPro" id="IPR000045">
    <property type="entry name" value="Prepilin_IV_endopep_pep"/>
</dbReference>
<proteinExistence type="predicted"/>
<feature type="transmembrane region" description="Helical" evidence="1">
    <location>
        <begin position="102"/>
        <end position="120"/>
    </location>
</feature>
<dbReference type="Proteomes" id="UP000261704">
    <property type="component" value="Chromosome"/>
</dbReference>
<dbReference type="OrthoDB" id="7709484at2"/>
<protein>
    <recommendedName>
        <fullName evidence="2">Prepilin type IV endopeptidase peptidase domain-containing protein</fullName>
    </recommendedName>
</protein>
<dbReference type="GO" id="GO:0016020">
    <property type="term" value="C:membrane"/>
    <property type="evidence" value="ECO:0007669"/>
    <property type="project" value="InterPro"/>
</dbReference>
<dbReference type="EMBL" id="CP032125">
    <property type="protein sequence ID" value="AXX98482.1"/>
    <property type="molecule type" value="Genomic_DNA"/>
</dbReference>
<keyword evidence="1" id="KW-0472">Membrane</keyword>
<evidence type="ECO:0000259" key="2">
    <source>
        <dbReference type="Pfam" id="PF01478"/>
    </source>
</evidence>